<feature type="transmembrane region" description="Helical" evidence="1">
    <location>
        <begin position="329"/>
        <end position="349"/>
    </location>
</feature>
<keyword evidence="1" id="KW-0812">Transmembrane</keyword>
<reference evidence="2" key="1">
    <citation type="submission" date="2020-08" db="EMBL/GenBank/DDBJ databases">
        <authorList>
            <person name="Hu Y."/>
            <person name="Nguyen S.V."/>
            <person name="Li F."/>
            <person name="Fanning S."/>
        </authorList>
    </citation>
    <scope>NUCLEOTIDE SEQUENCE</scope>
    <source>
        <strain evidence="2">SYSU D8009</strain>
    </source>
</reference>
<feature type="transmembrane region" description="Helical" evidence="1">
    <location>
        <begin position="383"/>
        <end position="401"/>
    </location>
</feature>
<sequence>MEPTATRPSRGLPDPHGLPARAGGLTWLRLCAPAPARNLVVAWPMGFAVLTVLTIAAVLLLSPYPPLQDFIEWIYQAEVLARLGDDGALPGVRLAGYPVPNSLFQLLLGGFALVMPAPAAGRLFLVAYAAAALLLAAGLARRYQPEAAAPFTCILLISFFFNAPFWNGYGNYQTGLLLLAGWYLLPEARRISPWLILAYGLLLFFAHAMVFAAFAAILGVEALARRRVLPTALALAPAMLLFAWYVLGKEAPPTAHQPGQVEEASSLALKAYTLAKIGPYHNFVFDSGGDAVLRPLVYSAGSAVNLLYAAALLAAIAWGGRTAWRRRSVPWAAVAAAAGLGLLFLFLPSRIQSVVVNPGERLMYPALLLLLLALPLPRQPARLLGGSIAVLALSLTGLGLGPRPWDIPVSPAGPAAAREPRQVLFWHRPTAFTCKWQEMRRAEAKGEAPQLPITFRTSLLVGAGGAECDKDWERRDVKR</sequence>
<accession>A0A9X0QZD4</accession>
<evidence type="ECO:0000256" key="1">
    <source>
        <dbReference type="SAM" id="Phobius"/>
    </source>
</evidence>
<dbReference type="EMBL" id="JACOMF010000019">
    <property type="protein sequence ID" value="MBC4016814.1"/>
    <property type="molecule type" value="Genomic_DNA"/>
</dbReference>
<keyword evidence="3" id="KW-1185">Reference proteome</keyword>
<dbReference type="RefSeq" id="WP_186771583.1">
    <property type="nucleotide sequence ID" value="NZ_JACOMF010000019.1"/>
</dbReference>
<feature type="transmembrane region" description="Helical" evidence="1">
    <location>
        <begin position="228"/>
        <end position="247"/>
    </location>
</feature>
<keyword evidence="1" id="KW-1133">Transmembrane helix</keyword>
<dbReference type="Proteomes" id="UP000600101">
    <property type="component" value="Unassembled WGS sequence"/>
</dbReference>
<comment type="caution">
    <text evidence="2">The sequence shown here is derived from an EMBL/GenBank/DDBJ whole genome shotgun (WGS) entry which is preliminary data.</text>
</comment>
<feature type="transmembrane region" description="Helical" evidence="1">
    <location>
        <begin position="147"/>
        <end position="166"/>
    </location>
</feature>
<feature type="transmembrane region" description="Helical" evidence="1">
    <location>
        <begin position="361"/>
        <end position="376"/>
    </location>
</feature>
<feature type="transmembrane region" description="Helical" evidence="1">
    <location>
        <begin position="39"/>
        <end position="61"/>
    </location>
</feature>
<feature type="transmembrane region" description="Helical" evidence="1">
    <location>
        <begin position="194"/>
        <end position="216"/>
    </location>
</feature>
<protein>
    <submittedName>
        <fullName evidence="2">Uncharacterized protein</fullName>
    </submittedName>
</protein>
<gene>
    <name evidence="2" type="ORF">H7965_15940</name>
</gene>
<organism evidence="2 3">
    <name type="scientific">Siccirubricoccus deserti</name>
    <dbReference type="NCBI Taxonomy" id="2013562"/>
    <lineage>
        <taxon>Bacteria</taxon>
        <taxon>Pseudomonadati</taxon>
        <taxon>Pseudomonadota</taxon>
        <taxon>Alphaproteobacteria</taxon>
        <taxon>Acetobacterales</taxon>
        <taxon>Roseomonadaceae</taxon>
        <taxon>Siccirubricoccus</taxon>
    </lineage>
</organism>
<dbReference type="AlphaFoldDB" id="A0A9X0QZD4"/>
<keyword evidence="1" id="KW-0472">Membrane</keyword>
<evidence type="ECO:0000313" key="2">
    <source>
        <dbReference type="EMBL" id="MBC4016814.1"/>
    </source>
</evidence>
<feature type="transmembrane region" description="Helical" evidence="1">
    <location>
        <begin position="119"/>
        <end position="140"/>
    </location>
</feature>
<name>A0A9X0QZD4_9PROT</name>
<evidence type="ECO:0000313" key="3">
    <source>
        <dbReference type="Proteomes" id="UP000600101"/>
    </source>
</evidence>
<proteinExistence type="predicted"/>
<feature type="transmembrane region" description="Helical" evidence="1">
    <location>
        <begin position="296"/>
        <end position="317"/>
    </location>
</feature>